<proteinExistence type="predicted"/>
<dbReference type="AlphaFoldDB" id="A0A2W1JNP8"/>
<name>A0A2W1JNP8_9CYAN</name>
<dbReference type="EMBL" id="PQWO01000002">
    <property type="protein sequence ID" value="PZD74968.1"/>
    <property type="molecule type" value="Genomic_DNA"/>
</dbReference>
<keyword evidence="2" id="KW-1185">Reference proteome</keyword>
<evidence type="ECO:0000313" key="1">
    <source>
        <dbReference type="EMBL" id="PZD74968.1"/>
    </source>
</evidence>
<sequence>MSTRDHLLESFLASVHLKEILCLMLVPQLVRQLPLLVNLDKTR</sequence>
<gene>
    <name evidence="1" type="ORF">C1752_00941</name>
</gene>
<accession>A0A2W1JNP8</accession>
<evidence type="ECO:0000313" key="2">
    <source>
        <dbReference type="Proteomes" id="UP000248857"/>
    </source>
</evidence>
<organism evidence="1 2">
    <name type="scientific">Acaryochloris thomasi RCC1774</name>
    <dbReference type="NCBI Taxonomy" id="1764569"/>
    <lineage>
        <taxon>Bacteria</taxon>
        <taxon>Bacillati</taxon>
        <taxon>Cyanobacteriota</taxon>
        <taxon>Cyanophyceae</taxon>
        <taxon>Acaryochloridales</taxon>
        <taxon>Acaryochloridaceae</taxon>
        <taxon>Acaryochloris</taxon>
        <taxon>Acaryochloris thomasi</taxon>
    </lineage>
</organism>
<dbReference type="Proteomes" id="UP000248857">
    <property type="component" value="Unassembled WGS sequence"/>
</dbReference>
<reference evidence="1 2" key="1">
    <citation type="journal article" date="2018" name="Sci. Rep.">
        <title>A novel species of the marine cyanobacterium Acaryochloris with a unique pigment content and lifestyle.</title>
        <authorList>
            <person name="Partensky F."/>
            <person name="Six C."/>
            <person name="Ratin M."/>
            <person name="Garczarek L."/>
            <person name="Vaulot D."/>
            <person name="Probert I."/>
            <person name="Calteau A."/>
            <person name="Gourvil P."/>
            <person name="Marie D."/>
            <person name="Grebert T."/>
            <person name="Bouchier C."/>
            <person name="Le Panse S."/>
            <person name="Gachenot M."/>
            <person name="Rodriguez F."/>
            <person name="Garrido J.L."/>
        </authorList>
    </citation>
    <scope>NUCLEOTIDE SEQUENCE [LARGE SCALE GENOMIC DNA]</scope>
    <source>
        <strain evidence="1 2">RCC1774</strain>
    </source>
</reference>
<comment type="caution">
    <text evidence="1">The sequence shown here is derived from an EMBL/GenBank/DDBJ whole genome shotgun (WGS) entry which is preliminary data.</text>
</comment>
<protein>
    <submittedName>
        <fullName evidence="1">Uncharacterized protein</fullName>
    </submittedName>
</protein>